<gene>
    <name evidence="2" type="ORF">F2P81_022564</name>
</gene>
<reference evidence="2 3" key="1">
    <citation type="submission" date="2019-06" db="EMBL/GenBank/DDBJ databases">
        <title>Draft genomes of female and male turbot (Scophthalmus maximus).</title>
        <authorList>
            <person name="Xu H."/>
            <person name="Xu X.-W."/>
            <person name="Shao C."/>
            <person name="Chen S."/>
        </authorList>
    </citation>
    <scope>NUCLEOTIDE SEQUENCE [LARGE SCALE GENOMIC DNA]</scope>
    <source>
        <strain evidence="2">Ysfricsl-2016a</strain>
        <tissue evidence="2">Blood</tissue>
    </source>
</reference>
<feature type="region of interest" description="Disordered" evidence="1">
    <location>
        <begin position="162"/>
        <end position="188"/>
    </location>
</feature>
<organism evidence="2 3">
    <name type="scientific">Scophthalmus maximus</name>
    <name type="common">Turbot</name>
    <name type="synonym">Psetta maxima</name>
    <dbReference type="NCBI Taxonomy" id="52904"/>
    <lineage>
        <taxon>Eukaryota</taxon>
        <taxon>Metazoa</taxon>
        <taxon>Chordata</taxon>
        <taxon>Craniata</taxon>
        <taxon>Vertebrata</taxon>
        <taxon>Euteleostomi</taxon>
        <taxon>Actinopterygii</taxon>
        <taxon>Neopterygii</taxon>
        <taxon>Teleostei</taxon>
        <taxon>Neoteleostei</taxon>
        <taxon>Acanthomorphata</taxon>
        <taxon>Carangaria</taxon>
        <taxon>Pleuronectiformes</taxon>
        <taxon>Pleuronectoidei</taxon>
        <taxon>Scophthalmidae</taxon>
        <taxon>Scophthalmus</taxon>
    </lineage>
</organism>
<feature type="compositionally biased region" description="Basic and acidic residues" evidence="1">
    <location>
        <begin position="168"/>
        <end position="188"/>
    </location>
</feature>
<feature type="region of interest" description="Disordered" evidence="1">
    <location>
        <begin position="74"/>
        <end position="128"/>
    </location>
</feature>
<evidence type="ECO:0000256" key="1">
    <source>
        <dbReference type="SAM" id="MobiDB-lite"/>
    </source>
</evidence>
<evidence type="ECO:0000313" key="2">
    <source>
        <dbReference type="EMBL" id="KAF0025683.1"/>
    </source>
</evidence>
<evidence type="ECO:0000313" key="3">
    <source>
        <dbReference type="Proteomes" id="UP000438429"/>
    </source>
</evidence>
<dbReference type="AlphaFoldDB" id="A0A6A4RUL0"/>
<comment type="caution">
    <text evidence="2">The sequence shown here is derived from an EMBL/GenBank/DDBJ whole genome shotgun (WGS) entry which is preliminary data.</text>
</comment>
<name>A0A6A4RUL0_SCOMX</name>
<dbReference type="Proteomes" id="UP000438429">
    <property type="component" value="Unassembled WGS sequence"/>
</dbReference>
<dbReference type="EMBL" id="VEVO01000020">
    <property type="protein sequence ID" value="KAF0025683.1"/>
    <property type="molecule type" value="Genomic_DNA"/>
</dbReference>
<protein>
    <submittedName>
        <fullName evidence="2">Uncharacterized protein</fullName>
    </submittedName>
</protein>
<sequence>MFFDFYFSPSPPPPPLSMCIVLDFTSQSNVPVLPPWVSPQEAREVGGMGDKTSKVPIQYSDLSRVLSQQHQQRRFFNGSKKGPHRSPDGVDGVMTKSDETKRLKPKGKPSPRTEWSDPLAMRDGRAGDSAHVTIQTEWIPLYSHRLRVTVCFSSKGKKMRHLTQIDSTRPEVDASRRRCGSRTRDESR</sequence>
<proteinExistence type="predicted"/>
<accession>A0A6A4RUL0</accession>